<protein>
    <recommendedName>
        <fullName evidence="6">Protein FAM19A5</fullName>
    </recommendedName>
</protein>
<evidence type="ECO:0000313" key="5">
    <source>
        <dbReference type="Proteomes" id="UP000829720"/>
    </source>
</evidence>
<dbReference type="PANTHER" id="PTHR31878:SF0">
    <property type="entry name" value="CHEMOKINE-LIKE PROTEIN TAFA-5"/>
    <property type="match status" value="1"/>
</dbReference>
<sequence length="232" mass="25265">MGRCEPAASGEGRGVAPTHAGQLAAGTCEIVTLDRDSSQPRRTIARQTARCACKRGQIAGTTRARPACVDARIVRTRQWSWGQSQNNDGTLTRRSSYSNTYKHGGETSKPDRERKPTTCQEQIRTKQQTSKPQWALTTQQGVLTTVATETPMVRCSLDAATDTPNHSSSPLWITLSSIIHSTCPSIRLSVRPPRTVNGQHPLCAKMKDTCASVHLTHSTGAEDATRHGYDTL</sequence>
<dbReference type="InterPro" id="IPR020350">
    <property type="entry name" value="Chemokine-like_TAFA"/>
</dbReference>
<dbReference type="GO" id="GO:0005615">
    <property type="term" value="C:extracellular space"/>
    <property type="evidence" value="ECO:0007669"/>
    <property type="project" value="TreeGrafter"/>
</dbReference>
<dbReference type="Proteomes" id="UP000829720">
    <property type="component" value="Unassembled WGS sequence"/>
</dbReference>
<dbReference type="EMBL" id="JAERUA010000017">
    <property type="protein sequence ID" value="KAI1888446.1"/>
    <property type="molecule type" value="Genomic_DNA"/>
</dbReference>
<dbReference type="PANTHER" id="PTHR31878">
    <property type="entry name" value="CHEMOKINE-LIKE PROTEIN TAFA-5-RELATED"/>
    <property type="match status" value="1"/>
</dbReference>
<dbReference type="GO" id="GO:0007186">
    <property type="term" value="P:G protein-coupled receptor signaling pathway"/>
    <property type="evidence" value="ECO:0007669"/>
    <property type="project" value="TreeGrafter"/>
</dbReference>
<feature type="compositionally biased region" description="Basic and acidic residues" evidence="3">
    <location>
        <begin position="103"/>
        <end position="116"/>
    </location>
</feature>
<evidence type="ECO:0000256" key="2">
    <source>
        <dbReference type="ARBA" id="ARBA00022729"/>
    </source>
</evidence>
<dbReference type="GO" id="GO:0001664">
    <property type="term" value="F:G protein-coupled receptor binding"/>
    <property type="evidence" value="ECO:0007669"/>
    <property type="project" value="TreeGrafter"/>
</dbReference>
<evidence type="ECO:0008006" key="6">
    <source>
        <dbReference type="Google" id="ProtNLM"/>
    </source>
</evidence>
<dbReference type="InterPro" id="IPR040329">
    <property type="entry name" value="TAFA-5"/>
</dbReference>
<evidence type="ECO:0000256" key="1">
    <source>
        <dbReference type="ARBA" id="ARBA00006101"/>
    </source>
</evidence>
<feature type="region of interest" description="Disordered" evidence="3">
    <location>
        <begin position="82"/>
        <end position="117"/>
    </location>
</feature>
<reference evidence="4" key="1">
    <citation type="submission" date="2021-01" db="EMBL/GenBank/DDBJ databases">
        <authorList>
            <person name="Zahm M."/>
            <person name="Roques C."/>
            <person name="Cabau C."/>
            <person name="Klopp C."/>
            <person name="Donnadieu C."/>
            <person name="Jouanno E."/>
            <person name="Lampietro C."/>
            <person name="Louis A."/>
            <person name="Herpin A."/>
            <person name="Echchiki A."/>
            <person name="Berthelot C."/>
            <person name="Parey E."/>
            <person name="Roest-Crollius H."/>
            <person name="Braasch I."/>
            <person name="Postlethwait J."/>
            <person name="Bobe J."/>
            <person name="Montfort J."/>
            <person name="Bouchez O."/>
            <person name="Begum T."/>
            <person name="Mejri S."/>
            <person name="Adams A."/>
            <person name="Chen W.-J."/>
            <person name="Guiguen Y."/>
        </authorList>
    </citation>
    <scope>NUCLEOTIDE SEQUENCE</scope>
    <source>
        <tissue evidence="4">Blood</tissue>
    </source>
</reference>
<dbReference type="OrthoDB" id="8957936at2759"/>
<accession>A0A8T3CVY4</accession>
<keyword evidence="5" id="KW-1185">Reference proteome</keyword>
<dbReference type="GO" id="GO:0048018">
    <property type="term" value="F:receptor ligand activity"/>
    <property type="evidence" value="ECO:0007669"/>
    <property type="project" value="TreeGrafter"/>
</dbReference>
<organism evidence="4 5">
    <name type="scientific">Albula goreensis</name>
    <dbReference type="NCBI Taxonomy" id="1534307"/>
    <lineage>
        <taxon>Eukaryota</taxon>
        <taxon>Metazoa</taxon>
        <taxon>Chordata</taxon>
        <taxon>Craniata</taxon>
        <taxon>Vertebrata</taxon>
        <taxon>Euteleostomi</taxon>
        <taxon>Actinopterygii</taxon>
        <taxon>Neopterygii</taxon>
        <taxon>Teleostei</taxon>
        <taxon>Albuliformes</taxon>
        <taxon>Albulidae</taxon>
        <taxon>Albula</taxon>
    </lineage>
</organism>
<comment type="caution">
    <text evidence="4">The sequence shown here is derived from an EMBL/GenBank/DDBJ whole genome shotgun (WGS) entry which is preliminary data.</text>
</comment>
<gene>
    <name evidence="4" type="ORF">AGOR_G00185220</name>
</gene>
<comment type="similarity">
    <text evidence="1">Belongs to the TAFA family.</text>
</comment>
<name>A0A8T3CVY4_9TELE</name>
<dbReference type="AlphaFoldDB" id="A0A8T3CVY4"/>
<feature type="compositionally biased region" description="Polar residues" evidence="3">
    <location>
        <begin position="82"/>
        <end position="101"/>
    </location>
</feature>
<dbReference type="Pfam" id="PF12020">
    <property type="entry name" value="TAFA"/>
    <property type="match status" value="1"/>
</dbReference>
<evidence type="ECO:0000256" key="3">
    <source>
        <dbReference type="SAM" id="MobiDB-lite"/>
    </source>
</evidence>
<keyword evidence="2" id="KW-0732">Signal</keyword>
<evidence type="ECO:0000313" key="4">
    <source>
        <dbReference type="EMBL" id="KAI1888446.1"/>
    </source>
</evidence>
<proteinExistence type="inferred from homology"/>